<accession>A0A512J039</accession>
<evidence type="ECO:0000256" key="6">
    <source>
        <dbReference type="ARBA" id="ARBA00022723"/>
    </source>
</evidence>
<dbReference type="FunFam" id="1.10.10.10:FF:000007">
    <property type="entry name" value="Ferric uptake regulation protein"/>
    <property type="match status" value="1"/>
</dbReference>
<reference evidence="11 13" key="3">
    <citation type="submission" date="2019-07" db="EMBL/GenBank/DDBJ databases">
        <title>Whole genome shotgun sequence of Methylobacterium oxalidis NBRC 107715.</title>
        <authorList>
            <person name="Hosoyama A."/>
            <person name="Uohara A."/>
            <person name="Ohji S."/>
            <person name="Ichikawa N."/>
        </authorList>
    </citation>
    <scope>NUCLEOTIDE SEQUENCE [LARGE SCALE GENOMIC DNA]</scope>
    <source>
        <strain evidence="11 13">NBRC 107715</strain>
    </source>
</reference>
<keyword evidence="7" id="KW-0862">Zinc</keyword>
<evidence type="ECO:0000313" key="12">
    <source>
        <dbReference type="EMBL" id="GLS64172.1"/>
    </source>
</evidence>
<keyword evidence="14" id="KW-1185">Reference proteome</keyword>
<name>A0A512J039_9HYPH</name>
<reference evidence="12" key="1">
    <citation type="journal article" date="2014" name="Int. J. Syst. Evol. Microbiol.">
        <title>Complete genome of a new Firmicutes species belonging to the dominant human colonic microbiota ('Ruminococcus bicirculans') reveals two chromosomes and a selective capacity to utilize plant glucans.</title>
        <authorList>
            <consortium name="NISC Comparative Sequencing Program"/>
            <person name="Wegmann U."/>
            <person name="Louis P."/>
            <person name="Goesmann A."/>
            <person name="Henrissat B."/>
            <person name="Duncan S.H."/>
            <person name="Flint H.J."/>
        </authorList>
    </citation>
    <scope>NUCLEOTIDE SEQUENCE</scope>
    <source>
        <strain evidence="12">NBRC 107715</strain>
    </source>
</reference>
<evidence type="ECO:0000313" key="11">
    <source>
        <dbReference type="EMBL" id="GEP03322.1"/>
    </source>
</evidence>
<evidence type="ECO:0000256" key="4">
    <source>
        <dbReference type="ARBA" id="ARBA00022490"/>
    </source>
</evidence>
<evidence type="ECO:0000313" key="13">
    <source>
        <dbReference type="Proteomes" id="UP000321960"/>
    </source>
</evidence>
<evidence type="ECO:0000256" key="7">
    <source>
        <dbReference type="ARBA" id="ARBA00022833"/>
    </source>
</evidence>
<gene>
    <name evidence="12" type="ORF">GCM10007888_25530</name>
    <name evidence="11" type="ORF">MOX02_13600</name>
</gene>
<dbReference type="Proteomes" id="UP000321960">
    <property type="component" value="Unassembled WGS sequence"/>
</dbReference>
<keyword evidence="4" id="KW-0963">Cytoplasm</keyword>
<sequence length="218" mass="24068">MRVSQKTGDAASDVLCADVPRRRLGLRGRGPSHILRGKIPSVREHSVPPMSDLVPLQAVLNARTSTLLGEAAGAGRRGCPLSDLRDRLRRAGLRPTRQRLSLGWLLFGRGDRHLTAEMLYDEAMRAKVPVSLATVYNTLHQFTEAGLLRQLALDGSKAYFDTNPSEHHHFYLEDEGQVMDMPDCGITVDSLPDAPEGMEIAGVEVIVRLRRRPGSRQS</sequence>
<dbReference type="GO" id="GO:0045892">
    <property type="term" value="P:negative regulation of DNA-templated transcription"/>
    <property type="evidence" value="ECO:0007669"/>
    <property type="project" value="TreeGrafter"/>
</dbReference>
<comment type="similarity">
    <text evidence="2">Belongs to the Fur family.</text>
</comment>
<dbReference type="EMBL" id="BJZU01000020">
    <property type="protein sequence ID" value="GEP03322.1"/>
    <property type="molecule type" value="Genomic_DNA"/>
</dbReference>
<dbReference type="InterPro" id="IPR036388">
    <property type="entry name" value="WH-like_DNA-bd_sf"/>
</dbReference>
<dbReference type="GO" id="GO:0003700">
    <property type="term" value="F:DNA-binding transcription factor activity"/>
    <property type="evidence" value="ECO:0007669"/>
    <property type="project" value="InterPro"/>
</dbReference>
<reference evidence="12" key="4">
    <citation type="submission" date="2023-01" db="EMBL/GenBank/DDBJ databases">
        <title>Draft genome sequence of Methylobacterium oxalidis strain NBRC 107715.</title>
        <authorList>
            <person name="Sun Q."/>
            <person name="Mori K."/>
        </authorList>
    </citation>
    <scope>NUCLEOTIDE SEQUENCE</scope>
    <source>
        <strain evidence="12">NBRC 107715</strain>
    </source>
</reference>
<dbReference type="NCBIfam" id="NF045678">
    <property type="entry name" value="TransRegIrrA"/>
    <property type="match status" value="1"/>
</dbReference>
<dbReference type="PANTHER" id="PTHR33202:SF7">
    <property type="entry name" value="FERRIC UPTAKE REGULATION PROTEIN"/>
    <property type="match status" value="1"/>
</dbReference>
<keyword evidence="8" id="KW-0805">Transcription regulation</keyword>
<dbReference type="EMBL" id="BSPK01000034">
    <property type="protein sequence ID" value="GLS64172.1"/>
    <property type="molecule type" value="Genomic_DNA"/>
</dbReference>
<evidence type="ECO:0000256" key="5">
    <source>
        <dbReference type="ARBA" id="ARBA00022491"/>
    </source>
</evidence>
<evidence type="ECO:0000256" key="2">
    <source>
        <dbReference type="ARBA" id="ARBA00007957"/>
    </source>
</evidence>
<evidence type="ECO:0000256" key="10">
    <source>
        <dbReference type="ARBA" id="ARBA00023163"/>
    </source>
</evidence>
<dbReference type="GO" id="GO:0005737">
    <property type="term" value="C:cytoplasm"/>
    <property type="evidence" value="ECO:0007669"/>
    <property type="project" value="UniProtKB-SubCell"/>
</dbReference>
<evidence type="ECO:0000256" key="3">
    <source>
        <dbReference type="ARBA" id="ARBA00020910"/>
    </source>
</evidence>
<dbReference type="Proteomes" id="UP001156856">
    <property type="component" value="Unassembled WGS sequence"/>
</dbReference>
<dbReference type="PANTHER" id="PTHR33202">
    <property type="entry name" value="ZINC UPTAKE REGULATION PROTEIN"/>
    <property type="match status" value="1"/>
</dbReference>
<dbReference type="GO" id="GO:0008270">
    <property type="term" value="F:zinc ion binding"/>
    <property type="evidence" value="ECO:0007669"/>
    <property type="project" value="TreeGrafter"/>
</dbReference>
<dbReference type="SUPFAM" id="SSF46785">
    <property type="entry name" value="Winged helix' DNA-binding domain"/>
    <property type="match status" value="1"/>
</dbReference>
<dbReference type="InterPro" id="IPR036390">
    <property type="entry name" value="WH_DNA-bd_sf"/>
</dbReference>
<keyword evidence="6" id="KW-0479">Metal-binding</keyword>
<proteinExistence type="inferred from homology"/>
<keyword evidence="5" id="KW-0678">Repressor</keyword>
<comment type="subcellular location">
    <subcellularLocation>
        <location evidence="1">Cytoplasm</location>
    </subcellularLocation>
</comment>
<dbReference type="AlphaFoldDB" id="A0A512J039"/>
<evidence type="ECO:0000256" key="9">
    <source>
        <dbReference type="ARBA" id="ARBA00023125"/>
    </source>
</evidence>
<keyword evidence="9" id="KW-0238">DNA-binding</keyword>
<comment type="caution">
    <text evidence="11">The sequence shown here is derived from an EMBL/GenBank/DDBJ whole genome shotgun (WGS) entry which is preliminary data.</text>
</comment>
<dbReference type="InterPro" id="IPR002481">
    <property type="entry name" value="FUR"/>
</dbReference>
<keyword evidence="10" id="KW-0804">Transcription</keyword>
<dbReference type="Gene3D" id="1.10.10.10">
    <property type="entry name" value="Winged helix-like DNA-binding domain superfamily/Winged helix DNA-binding domain"/>
    <property type="match status" value="1"/>
</dbReference>
<protein>
    <recommendedName>
        <fullName evidence="3">Ferric uptake regulation protein</fullName>
    </recommendedName>
</protein>
<dbReference type="Pfam" id="PF01475">
    <property type="entry name" value="FUR"/>
    <property type="match status" value="1"/>
</dbReference>
<evidence type="ECO:0000313" key="14">
    <source>
        <dbReference type="Proteomes" id="UP001156856"/>
    </source>
</evidence>
<evidence type="ECO:0000256" key="8">
    <source>
        <dbReference type="ARBA" id="ARBA00023015"/>
    </source>
</evidence>
<dbReference type="GO" id="GO:0000976">
    <property type="term" value="F:transcription cis-regulatory region binding"/>
    <property type="evidence" value="ECO:0007669"/>
    <property type="project" value="TreeGrafter"/>
</dbReference>
<organism evidence="11 13">
    <name type="scientific">Methylobacterium oxalidis</name>
    <dbReference type="NCBI Taxonomy" id="944322"/>
    <lineage>
        <taxon>Bacteria</taxon>
        <taxon>Pseudomonadati</taxon>
        <taxon>Pseudomonadota</taxon>
        <taxon>Alphaproteobacteria</taxon>
        <taxon>Hyphomicrobiales</taxon>
        <taxon>Methylobacteriaceae</taxon>
        <taxon>Methylobacterium</taxon>
    </lineage>
</organism>
<reference evidence="14" key="2">
    <citation type="journal article" date="2019" name="Int. J. Syst. Evol. Microbiol.">
        <title>The Global Catalogue of Microorganisms (GCM) 10K type strain sequencing project: providing services to taxonomists for standard genome sequencing and annotation.</title>
        <authorList>
            <consortium name="The Broad Institute Genomics Platform"/>
            <consortium name="The Broad Institute Genome Sequencing Center for Infectious Disease"/>
            <person name="Wu L."/>
            <person name="Ma J."/>
        </authorList>
    </citation>
    <scope>NUCLEOTIDE SEQUENCE [LARGE SCALE GENOMIC DNA]</scope>
    <source>
        <strain evidence="14">NBRC 107715</strain>
    </source>
</reference>
<dbReference type="NCBIfam" id="NF045677">
    <property type="entry name" value="FeRespRegIrr"/>
    <property type="match status" value="1"/>
</dbReference>
<dbReference type="CDD" id="cd07153">
    <property type="entry name" value="Fur_like"/>
    <property type="match status" value="1"/>
</dbReference>
<dbReference type="GO" id="GO:1900376">
    <property type="term" value="P:regulation of secondary metabolite biosynthetic process"/>
    <property type="evidence" value="ECO:0007669"/>
    <property type="project" value="TreeGrafter"/>
</dbReference>
<evidence type="ECO:0000256" key="1">
    <source>
        <dbReference type="ARBA" id="ARBA00004496"/>
    </source>
</evidence>